<dbReference type="Proteomes" id="UP000094784">
    <property type="component" value="Unassembled WGS sequence"/>
</dbReference>
<accession>A0A1E4QYK6</accession>
<dbReference type="AlphaFoldDB" id="A0A1E4QYK6"/>
<evidence type="ECO:0000256" key="3">
    <source>
        <dbReference type="ARBA" id="ARBA00022801"/>
    </source>
</evidence>
<feature type="coiled-coil region" evidence="5">
    <location>
        <begin position="339"/>
        <end position="375"/>
    </location>
</feature>
<dbReference type="GO" id="GO:0008234">
    <property type="term" value="F:cysteine-type peptidase activity"/>
    <property type="evidence" value="ECO:0007669"/>
    <property type="project" value="UniProtKB-KW"/>
</dbReference>
<dbReference type="PROSITE" id="PS51935">
    <property type="entry name" value="NLPC_P60"/>
    <property type="match status" value="1"/>
</dbReference>
<dbReference type="InterPro" id="IPR038765">
    <property type="entry name" value="Papain-like_cys_pep_sf"/>
</dbReference>
<comment type="similarity">
    <text evidence="1">Belongs to the peptidase C40 family.</text>
</comment>
<keyword evidence="3" id="KW-0378">Hydrolase</keyword>
<evidence type="ECO:0000313" key="7">
    <source>
        <dbReference type="EMBL" id="ODV53259.1"/>
    </source>
</evidence>
<evidence type="ECO:0000256" key="5">
    <source>
        <dbReference type="SAM" id="Coils"/>
    </source>
</evidence>
<evidence type="ECO:0000256" key="1">
    <source>
        <dbReference type="ARBA" id="ARBA00007074"/>
    </source>
</evidence>
<feature type="domain" description="NlpC/P60" evidence="6">
    <location>
        <begin position="420"/>
        <end position="578"/>
    </location>
</feature>
<evidence type="ECO:0000256" key="4">
    <source>
        <dbReference type="ARBA" id="ARBA00022807"/>
    </source>
</evidence>
<dbReference type="Gene3D" id="3.90.1720.10">
    <property type="entry name" value="endopeptidase domain like (from Nostoc punctiforme)"/>
    <property type="match status" value="1"/>
</dbReference>
<organism evidence="7 8">
    <name type="scientific">Lysinibacillus fusiformis</name>
    <dbReference type="NCBI Taxonomy" id="28031"/>
    <lineage>
        <taxon>Bacteria</taxon>
        <taxon>Bacillati</taxon>
        <taxon>Bacillota</taxon>
        <taxon>Bacilli</taxon>
        <taxon>Bacillales</taxon>
        <taxon>Bacillaceae</taxon>
        <taxon>Lysinibacillus</taxon>
    </lineage>
</organism>
<dbReference type="InterPro" id="IPR000064">
    <property type="entry name" value="NLP_P60_dom"/>
</dbReference>
<dbReference type="OrthoDB" id="1654978at2"/>
<proteinExistence type="inferred from homology"/>
<comment type="caution">
    <text evidence="7">The sequence shown here is derived from an EMBL/GenBank/DDBJ whole genome shotgun (WGS) entry which is preliminary data.</text>
</comment>
<name>A0A1E4QYK6_9BACI</name>
<keyword evidence="2" id="KW-0645">Protease</keyword>
<sequence>MSELFYKPRIVPDFDYLSEKEFKDILDREREDNIEPENPDSLDDIKDEAIRIAKEIDKIKKIINILPGNLPQTYRDALNKIQSDLLNPPPIIKDGGPSDMEIESEMETDTVPGPSYNGDTVVKIGDNDIDTILLFPDDNGIKVKTTKVGSLITFIRESFLKDKNDMYGNFVQKLKLMIQQYMRELLYIAKSGHFNSYLDLYVRFDTPSVEVSKDLKAAADRILKYQIDREQKTRLLNKIFNIEQTVVHLISNKVSYEQRQRYYDMEYLEAKDYIETQENDELRKMRLEYDKKYEQCMYNYYKYLTGSTILTDEILKTFLSEARGKALLNKNGIDTQKGYKKEQEKQQQVEAELKKQTEETQKKEEEKQKLLLEELNSAGRDSSYSGSYGDKSGVVNSNGAAINSSVSGSEVELVSGSIPEKIVKMALQAWNKRGPNSGNPIKYSMKLRSHKIFNSNTTHSDCSAFVKGVVLEATGIDVGSNTSDQVNKNKNRQWVFNINELQPGDLIYFKPIKGDTYQGHAITLNGRRYNVSHTLIYLGDKEVIECTNGANGLRKFNFTSGWHKTNYMEPRFLGAFRL</sequence>
<protein>
    <recommendedName>
        <fullName evidence="6">NlpC/P60 domain-containing protein</fullName>
    </recommendedName>
</protein>
<dbReference type="SUPFAM" id="SSF54001">
    <property type="entry name" value="Cysteine proteinases"/>
    <property type="match status" value="1"/>
</dbReference>
<evidence type="ECO:0000313" key="8">
    <source>
        <dbReference type="Proteomes" id="UP000094784"/>
    </source>
</evidence>
<keyword evidence="4" id="KW-0788">Thiol protease</keyword>
<evidence type="ECO:0000256" key="2">
    <source>
        <dbReference type="ARBA" id="ARBA00022670"/>
    </source>
</evidence>
<dbReference type="EMBL" id="MECQ01000008">
    <property type="protein sequence ID" value="ODV53259.1"/>
    <property type="molecule type" value="Genomic_DNA"/>
</dbReference>
<evidence type="ECO:0000259" key="6">
    <source>
        <dbReference type="PROSITE" id="PS51935"/>
    </source>
</evidence>
<keyword evidence="5" id="KW-0175">Coiled coil</keyword>
<gene>
    <name evidence="7" type="ORF">BG258_23435</name>
</gene>
<dbReference type="Pfam" id="PF00877">
    <property type="entry name" value="NLPC_P60"/>
    <property type="match status" value="1"/>
</dbReference>
<reference evidence="7 8" key="1">
    <citation type="submission" date="2016-09" db="EMBL/GenBank/DDBJ databases">
        <title>Draft genome sequence of the soil isolate, Lysinibacillus fusiformis M5, a potential hypoxanthine producer.</title>
        <authorList>
            <person name="Gallegos-Monterrosa R."/>
            <person name="Maroti G."/>
            <person name="Balint B."/>
            <person name="Kovacs A.T."/>
        </authorList>
    </citation>
    <scope>NUCLEOTIDE SEQUENCE [LARGE SCALE GENOMIC DNA]</scope>
    <source>
        <strain evidence="7 8">M5</strain>
    </source>
</reference>
<dbReference type="RefSeq" id="WP_069483501.1">
    <property type="nucleotide sequence ID" value="NZ_KV766183.1"/>
</dbReference>
<dbReference type="GO" id="GO:0006508">
    <property type="term" value="P:proteolysis"/>
    <property type="evidence" value="ECO:0007669"/>
    <property type="project" value="UniProtKB-KW"/>
</dbReference>